<dbReference type="PRINTS" id="PR00081">
    <property type="entry name" value="GDHRDH"/>
</dbReference>
<dbReference type="Proteomes" id="UP000787472">
    <property type="component" value="Unassembled WGS sequence"/>
</dbReference>
<accession>A0A9E5JXM4</accession>
<keyword evidence="4" id="KW-1185">Reference proteome</keyword>
<dbReference type="NCBIfam" id="NF005559">
    <property type="entry name" value="PRK07231.1"/>
    <property type="match status" value="1"/>
</dbReference>
<name>A0A9E5JXM4_9GAMM</name>
<dbReference type="GO" id="GO:0047936">
    <property type="term" value="F:glucose 1-dehydrogenase [NAD(P)+] activity"/>
    <property type="evidence" value="ECO:0007669"/>
    <property type="project" value="UniProtKB-EC"/>
</dbReference>
<comment type="similarity">
    <text evidence="1">Belongs to the short-chain dehydrogenases/reductases (SDR) family.</text>
</comment>
<dbReference type="EC" id="1.1.1.47" evidence="3"/>
<evidence type="ECO:0000256" key="2">
    <source>
        <dbReference type="ARBA" id="ARBA00023002"/>
    </source>
</evidence>
<dbReference type="Gene3D" id="3.40.50.720">
    <property type="entry name" value="NAD(P)-binding Rossmann-like Domain"/>
    <property type="match status" value="1"/>
</dbReference>
<dbReference type="Pfam" id="PF13561">
    <property type="entry name" value="adh_short_C2"/>
    <property type="match status" value="1"/>
</dbReference>
<dbReference type="SUPFAM" id="SSF51735">
    <property type="entry name" value="NAD(P)-binding Rossmann-fold domains"/>
    <property type="match status" value="1"/>
</dbReference>
<dbReference type="RefSeq" id="WP_167188381.1">
    <property type="nucleotide sequence ID" value="NZ_JAAONZ010000012.1"/>
</dbReference>
<keyword evidence="2 3" id="KW-0560">Oxidoreductase</keyword>
<dbReference type="FunFam" id="3.40.50.720:FF:000084">
    <property type="entry name" value="Short-chain dehydrogenase reductase"/>
    <property type="match status" value="1"/>
</dbReference>
<comment type="caution">
    <text evidence="3">The sequence shown here is derived from an EMBL/GenBank/DDBJ whole genome shotgun (WGS) entry which is preliminary data.</text>
</comment>
<evidence type="ECO:0000313" key="3">
    <source>
        <dbReference type="EMBL" id="NHO66835.1"/>
    </source>
</evidence>
<dbReference type="InterPro" id="IPR036291">
    <property type="entry name" value="NAD(P)-bd_dom_sf"/>
</dbReference>
<gene>
    <name evidence="3" type="ORF">G8770_14890</name>
</gene>
<dbReference type="InterPro" id="IPR002347">
    <property type="entry name" value="SDR_fam"/>
</dbReference>
<dbReference type="PANTHER" id="PTHR43477:SF1">
    <property type="entry name" value="DIHYDROANTICAPSIN 7-DEHYDROGENASE"/>
    <property type="match status" value="1"/>
</dbReference>
<protein>
    <submittedName>
        <fullName evidence="3">Glucose 1-dehydrogenase</fullName>
        <ecNumber evidence="3">1.1.1.47</ecNumber>
    </submittedName>
</protein>
<dbReference type="PROSITE" id="PS00061">
    <property type="entry name" value="ADH_SHORT"/>
    <property type="match status" value="1"/>
</dbReference>
<dbReference type="AlphaFoldDB" id="A0A9E5JXM4"/>
<dbReference type="InterPro" id="IPR020904">
    <property type="entry name" value="Sc_DH/Rdtase_CS"/>
</dbReference>
<proteinExistence type="inferred from homology"/>
<evidence type="ECO:0000256" key="1">
    <source>
        <dbReference type="ARBA" id="ARBA00006484"/>
    </source>
</evidence>
<dbReference type="InterPro" id="IPR051122">
    <property type="entry name" value="SDR_DHRS6-like"/>
</dbReference>
<reference evidence="3" key="1">
    <citation type="submission" date="2020-03" db="EMBL/GenBank/DDBJ databases">
        <authorList>
            <person name="Guo F."/>
        </authorList>
    </citation>
    <scope>NUCLEOTIDE SEQUENCE</scope>
    <source>
        <strain evidence="3">JCM 30134</strain>
    </source>
</reference>
<organism evidence="3 4">
    <name type="scientific">Pseudomaricurvus hydrocarbonicus</name>
    <dbReference type="NCBI Taxonomy" id="1470433"/>
    <lineage>
        <taxon>Bacteria</taxon>
        <taxon>Pseudomonadati</taxon>
        <taxon>Pseudomonadota</taxon>
        <taxon>Gammaproteobacteria</taxon>
        <taxon>Cellvibrionales</taxon>
        <taxon>Cellvibrionaceae</taxon>
        <taxon>Pseudomaricurvus</taxon>
    </lineage>
</organism>
<dbReference type="PRINTS" id="PR00080">
    <property type="entry name" value="SDRFAMILY"/>
</dbReference>
<dbReference type="EMBL" id="JAAONZ010000012">
    <property type="protein sequence ID" value="NHO66835.1"/>
    <property type="molecule type" value="Genomic_DNA"/>
</dbReference>
<dbReference type="PANTHER" id="PTHR43477">
    <property type="entry name" value="DIHYDROANTICAPSIN 7-DEHYDROGENASE"/>
    <property type="match status" value="1"/>
</dbReference>
<sequence length="256" mass="27091">MLNHGRLSNKVALITGVASDPSLGRAIAYRFAEEGARLVVSDIDARGLEDCVRQLQGMGAEVTSLLQDVTLEGDWQKAIEHTETAFGQLDILINNAGIAVLRPLQDLSLADFEKQMTVNMTSVYLGCRFGLQAMKKGGGGSIVNMSSIAGIVGIPGVSAYAASKGGVRAFTKNVAMEGAPDNVRCNSIHPGTIATNIMLDSQRDNPEQHELLINAIPLKRLGRPVEVANCALFLASEESAYITGAELVIDGGVIAK</sequence>
<evidence type="ECO:0000313" key="4">
    <source>
        <dbReference type="Proteomes" id="UP000787472"/>
    </source>
</evidence>